<dbReference type="GO" id="GO:0003677">
    <property type="term" value="F:DNA binding"/>
    <property type="evidence" value="ECO:0007669"/>
    <property type="project" value="InterPro"/>
</dbReference>
<dbReference type="Proteomes" id="UP000001739">
    <property type="component" value="Plasmid pBPHYT01"/>
</dbReference>
<evidence type="ECO:0000313" key="3">
    <source>
        <dbReference type="Proteomes" id="UP000001739"/>
    </source>
</evidence>
<name>B2TH96_PARPJ</name>
<dbReference type="SUPFAM" id="SSF56349">
    <property type="entry name" value="DNA breaking-rejoining enzymes"/>
    <property type="match status" value="1"/>
</dbReference>
<evidence type="ECO:0000256" key="1">
    <source>
        <dbReference type="ARBA" id="ARBA00023172"/>
    </source>
</evidence>
<dbReference type="GO" id="GO:0015074">
    <property type="term" value="P:DNA integration"/>
    <property type="evidence" value="ECO:0007669"/>
    <property type="project" value="InterPro"/>
</dbReference>
<dbReference type="AlphaFoldDB" id="B2TH96"/>
<geneLocation type="plasmid" evidence="2 3">
    <name>pBPHYT01</name>
</geneLocation>
<accession>B2TH96</accession>
<protein>
    <submittedName>
        <fullName evidence="2">Phage integrase</fullName>
    </submittedName>
</protein>
<dbReference type="EMBL" id="CP001054">
    <property type="protein sequence ID" value="ACD21645.1"/>
    <property type="molecule type" value="Genomic_DNA"/>
</dbReference>
<dbReference type="InterPro" id="IPR013762">
    <property type="entry name" value="Integrase-like_cat_sf"/>
</dbReference>
<keyword evidence="1" id="KW-0233">DNA recombination</keyword>
<dbReference type="GO" id="GO:0006310">
    <property type="term" value="P:DNA recombination"/>
    <property type="evidence" value="ECO:0007669"/>
    <property type="project" value="UniProtKB-KW"/>
</dbReference>
<dbReference type="InterPro" id="IPR011010">
    <property type="entry name" value="DNA_brk_join_enz"/>
</dbReference>
<dbReference type="eggNOG" id="COG0582">
    <property type="taxonomic scope" value="Bacteria"/>
</dbReference>
<dbReference type="KEGG" id="bpy:Bphyt_7360"/>
<gene>
    <name evidence="2" type="ordered locus">Bphyt_7360</name>
</gene>
<sequence>MTNTARHLVDIQSTAASAIPDLVICQRGELVVSRFGDPLWDLSPYIHTRNTRGTAIRFDVEFHDGSVLTDDRHECLLHSARWFLYERWRVKGPRSGRNISAKTLFNNWSQLRLLLKWMVRNGVPSFAEMSPERCISYANESKEVLKDSSRNISLQILTTYYDLRDRLIDQLPAYPWGNSSSFLLVKGRKPSRRRIVGDAMTEVVPARLLQIIVQRALEYVEKHADTLLDARDEIIRIRELEYRKLVEVHRTRYPNGFASIYKSEDQYLAIRLGHLAAPRSREVVCRHGFDSPNHLNEQLLYLRTACYIVCAAFSGMRDSELASLEVGCFSSRDGFDGEIFCWLTGTTYKLERHPRPAEWMVPGVVGKAVAVATRLGAPSRKAADAMIADLEVALGSPSLLGPAHRAMVKMLQECKRHRNALLIVEKEKGKSRSFGGATATNALRAFASLAGAVVAQQDMEGVRDHETVEVGKPWPLTAHQFRRTFAVFVARNLMGDVRYLREHFKHWSIDMTLYYSRQEAGVESSVIDQIMFERDELQAAILEKWISSERPLSGGGGQRIVAFRDRQEVKTVSNMQDFCRRLGEDVFIRGTGHSWCLASGSGCGGHGLYDAMRCTSCSEGVIDDSHIQIWQGIRNQQIEVLNCSDIGMASRQRCIDHLEAAERVLIDLGVAIEPHLVADRHSSRELLS</sequence>
<organism evidence="2 3">
    <name type="scientific">Paraburkholderia phytofirmans (strain DSM 17436 / LMG 22146 / PsJN)</name>
    <name type="common">Burkholderia phytofirmans</name>
    <dbReference type="NCBI Taxonomy" id="398527"/>
    <lineage>
        <taxon>Bacteria</taxon>
        <taxon>Pseudomonadati</taxon>
        <taxon>Pseudomonadota</taxon>
        <taxon>Betaproteobacteria</taxon>
        <taxon>Burkholderiales</taxon>
        <taxon>Burkholderiaceae</taxon>
        <taxon>Paraburkholderia</taxon>
    </lineage>
</organism>
<dbReference type="RefSeq" id="WP_012431014.1">
    <property type="nucleotide sequence ID" value="NC_010679.1"/>
</dbReference>
<reference evidence="2 3" key="1">
    <citation type="journal article" date="2011" name="J. Bacteriol.">
        <title>Complete genome sequence of the plant growth-promoting endophyte Burkholderia phytofirmans strain PsJN.</title>
        <authorList>
            <person name="Weilharter A."/>
            <person name="Mitter B."/>
            <person name="Shin M.V."/>
            <person name="Chain P.S."/>
            <person name="Nowak J."/>
            <person name="Sessitsch A."/>
        </authorList>
    </citation>
    <scope>NUCLEOTIDE SEQUENCE [LARGE SCALE GENOMIC DNA]</scope>
    <source>
        <strain evidence="3">DSM 17436 / LMG 22146 / PsJN</strain>
        <plasmid evidence="2 3">pBPHYT01</plasmid>
    </source>
</reference>
<proteinExistence type="predicted"/>
<dbReference type="OrthoDB" id="8768428at2"/>
<dbReference type="HOGENOM" id="CLU_025122_3_0_4"/>
<evidence type="ECO:0000313" key="2">
    <source>
        <dbReference type="EMBL" id="ACD21645.1"/>
    </source>
</evidence>
<dbReference type="Gene3D" id="1.10.443.10">
    <property type="entry name" value="Intergrase catalytic core"/>
    <property type="match status" value="1"/>
</dbReference>
<keyword evidence="2" id="KW-0614">Plasmid</keyword>